<feature type="region of interest" description="Disordered" evidence="1">
    <location>
        <begin position="209"/>
        <end position="242"/>
    </location>
</feature>
<evidence type="ECO:0000256" key="1">
    <source>
        <dbReference type="SAM" id="MobiDB-lite"/>
    </source>
</evidence>
<feature type="compositionally biased region" description="Acidic residues" evidence="1">
    <location>
        <begin position="1263"/>
        <end position="1274"/>
    </location>
</feature>
<dbReference type="Gene3D" id="3.40.50.10190">
    <property type="entry name" value="BRCT domain"/>
    <property type="match status" value="2"/>
</dbReference>
<keyword evidence="4" id="KW-1185">Reference proteome</keyword>
<feature type="compositionally biased region" description="Basic and acidic residues" evidence="1">
    <location>
        <begin position="1245"/>
        <end position="1262"/>
    </location>
</feature>
<dbReference type="OrthoDB" id="2565365at2759"/>
<feature type="compositionally biased region" description="Basic and acidic residues" evidence="1">
    <location>
        <begin position="833"/>
        <end position="844"/>
    </location>
</feature>
<feature type="region of interest" description="Disordered" evidence="1">
    <location>
        <begin position="1035"/>
        <end position="1168"/>
    </location>
</feature>
<feature type="compositionally biased region" description="Polar residues" evidence="1">
    <location>
        <begin position="796"/>
        <end position="812"/>
    </location>
</feature>
<evidence type="ECO:0000313" key="4">
    <source>
        <dbReference type="Proteomes" id="UP000092666"/>
    </source>
</evidence>
<organism evidence="3 4">
    <name type="scientific">Kwoniella heveanensis BCC8398</name>
    <dbReference type="NCBI Taxonomy" id="1296120"/>
    <lineage>
        <taxon>Eukaryota</taxon>
        <taxon>Fungi</taxon>
        <taxon>Dikarya</taxon>
        <taxon>Basidiomycota</taxon>
        <taxon>Agaricomycotina</taxon>
        <taxon>Tremellomycetes</taxon>
        <taxon>Tremellales</taxon>
        <taxon>Cryptococcaceae</taxon>
        <taxon>Kwoniella</taxon>
    </lineage>
</organism>
<name>A0A1B9GKU7_9TREE</name>
<feature type="region of interest" description="Disordered" evidence="1">
    <location>
        <begin position="263"/>
        <end position="289"/>
    </location>
</feature>
<feature type="compositionally biased region" description="Polar residues" evidence="1">
    <location>
        <begin position="1035"/>
        <end position="1051"/>
    </location>
</feature>
<feature type="region of interest" description="Disordered" evidence="1">
    <location>
        <begin position="1"/>
        <end position="26"/>
    </location>
</feature>
<dbReference type="Proteomes" id="UP000092666">
    <property type="component" value="Unassembled WGS sequence"/>
</dbReference>
<feature type="region of interest" description="Disordered" evidence="1">
    <location>
        <begin position="826"/>
        <end position="854"/>
    </location>
</feature>
<dbReference type="PROSITE" id="PS50172">
    <property type="entry name" value="BRCT"/>
    <property type="match status" value="1"/>
</dbReference>
<feature type="compositionally biased region" description="Acidic residues" evidence="1">
    <location>
        <begin position="1154"/>
        <end position="1163"/>
    </location>
</feature>
<feature type="compositionally biased region" description="Polar residues" evidence="1">
    <location>
        <begin position="214"/>
        <end position="223"/>
    </location>
</feature>
<dbReference type="InterPro" id="IPR001357">
    <property type="entry name" value="BRCT_dom"/>
</dbReference>
<dbReference type="InterPro" id="IPR036420">
    <property type="entry name" value="BRCT_dom_sf"/>
</dbReference>
<feature type="compositionally biased region" description="Low complexity" evidence="1">
    <location>
        <begin position="11"/>
        <end position="23"/>
    </location>
</feature>
<reference evidence="3 4" key="1">
    <citation type="submission" date="2013-07" db="EMBL/GenBank/DDBJ databases">
        <title>The Genome Sequence of Cryptococcus heveanensis BCC8398.</title>
        <authorList>
            <consortium name="The Broad Institute Genome Sequencing Platform"/>
            <person name="Cuomo C."/>
            <person name="Litvintseva A."/>
            <person name="Chen Y."/>
            <person name="Heitman J."/>
            <person name="Sun S."/>
            <person name="Springer D."/>
            <person name="Dromer F."/>
            <person name="Young S.K."/>
            <person name="Zeng Q."/>
            <person name="Gargeya S."/>
            <person name="Fitzgerald M."/>
            <person name="Abouelleil A."/>
            <person name="Alvarado L."/>
            <person name="Berlin A.M."/>
            <person name="Chapman S.B."/>
            <person name="Dewar J."/>
            <person name="Goldberg J."/>
            <person name="Griggs A."/>
            <person name="Gujja S."/>
            <person name="Hansen M."/>
            <person name="Howarth C."/>
            <person name="Imamovic A."/>
            <person name="Larimer J."/>
            <person name="McCowan C."/>
            <person name="Murphy C."/>
            <person name="Pearson M."/>
            <person name="Priest M."/>
            <person name="Roberts A."/>
            <person name="Saif S."/>
            <person name="Shea T."/>
            <person name="Sykes S."/>
            <person name="Wortman J."/>
            <person name="Nusbaum C."/>
            <person name="Birren B."/>
        </authorList>
    </citation>
    <scope>NUCLEOTIDE SEQUENCE [LARGE SCALE GENOMIC DNA]</scope>
    <source>
        <strain evidence="3 4">BCC8398</strain>
    </source>
</reference>
<feature type="compositionally biased region" description="Basic and acidic residues" evidence="1">
    <location>
        <begin position="771"/>
        <end position="788"/>
    </location>
</feature>
<proteinExistence type="predicted"/>
<dbReference type="SUPFAM" id="SSF52113">
    <property type="entry name" value="BRCT domain"/>
    <property type="match status" value="2"/>
</dbReference>
<protein>
    <recommendedName>
        <fullName evidence="2">BRCT domain-containing protein</fullName>
    </recommendedName>
</protein>
<reference evidence="4" key="2">
    <citation type="submission" date="2013-12" db="EMBL/GenBank/DDBJ databases">
        <title>Evolution of pathogenesis and genome organization in the Tremellales.</title>
        <authorList>
            <person name="Cuomo C."/>
            <person name="Litvintseva A."/>
            <person name="Heitman J."/>
            <person name="Chen Y."/>
            <person name="Sun S."/>
            <person name="Springer D."/>
            <person name="Dromer F."/>
            <person name="Young S."/>
            <person name="Zeng Q."/>
            <person name="Chapman S."/>
            <person name="Gujja S."/>
            <person name="Saif S."/>
            <person name="Birren B."/>
        </authorList>
    </citation>
    <scope>NUCLEOTIDE SEQUENCE [LARGE SCALE GENOMIC DNA]</scope>
    <source>
        <strain evidence="4">BCC8398</strain>
    </source>
</reference>
<feature type="compositionally biased region" description="Polar residues" evidence="1">
    <location>
        <begin position="268"/>
        <end position="289"/>
    </location>
</feature>
<gene>
    <name evidence="3" type="ORF">I316_06807</name>
</gene>
<dbReference type="EMBL" id="KV700133">
    <property type="protein sequence ID" value="OCF31608.1"/>
    <property type="molecule type" value="Genomic_DNA"/>
</dbReference>
<feature type="region of interest" description="Disordered" evidence="1">
    <location>
        <begin position="1238"/>
        <end position="1274"/>
    </location>
</feature>
<evidence type="ECO:0000259" key="2">
    <source>
        <dbReference type="PROSITE" id="PS50172"/>
    </source>
</evidence>
<feature type="domain" description="BRCT" evidence="2">
    <location>
        <begin position="469"/>
        <end position="544"/>
    </location>
</feature>
<feature type="compositionally biased region" description="Basic and acidic residues" evidence="1">
    <location>
        <begin position="739"/>
        <end position="750"/>
    </location>
</feature>
<evidence type="ECO:0000313" key="3">
    <source>
        <dbReference type="EMBL" id="OCF31608.1"/>
    </source>
</evidence>
<accession>A0A1B9GKU7</accession>
<feature type="compositionally biased region" description="Polar residues" evidence="1">
    <location>
        <begin position="1125"/>
        <end position="1140"/>
    </location>
</feature>
<sequence length="1301" mass="141423">MPFRPIPIPMTTHQHQSTSSASAPGAFPVTLHNTRFDAGLEPPPQPLSTGSIFRGLCFYVYQGQHEGAGGDDRVEILIKSIHSHGGNLSRSPSPDHVNIIIIPKIPTYLYQRTVQSSSSTSTLGETLGRFAALSNDFAWGDPDAYDAKGKWTPELLIRYFEETVREGRAMKRRKVVVTREWVGACFRAGRVLRDGDDWGGFRIRGTYDIPPLANQPNGSTNCTPDPLGEQEPHVSQEVPPPSVPSHGWWRPNMSVHSHAQALSVPPSKVNNPPTSFGWSSTHPSAQQSHSQPIAIGHRCQQFNPVNTPVQPYLIEYTPTTPQNSHTNNGPITPLTPITPVNLSHHRTLVLSQNVPRPPGSMSHHWQPPDKALHQLQANGRFSQLDQTSSATFTPITPVTASIPSTQQANPINQRLINTLVTSSNHPSSRPAVPLVPAFANQAIPVRPIFVDGQGKPMSFHLPASNSYTLRRYIESGGGQVTTCAKAQYVVLPSHSIDLAKGMLASGANMSELFKWGIEKVLISEQWIDDCLRCCQLVDPSPYMLASSIPEVSNIDSQQQPCFPLVHPTLSNLAEDSAMVPPTWSHMERQGTVVNTSAITWPHFALHGPPRPPVADKPGVTGGSHSVASANATITGGADDEANLTLLLQKFKVKPSSQSPFEFLAEMNLNYPHVKWSMLFLSKRFGNMTKDSALGKSDTLSSYQAKLLLSPPRHAETTAAAEQETSDPPSPQAHGVAGQENREEGKKKSDMTADEMIGDLLERKKSKKHARIRSDLSDPRVEAEGDRIINTDADPSVRSSSNGPTENFAITATDSSADITHDYASASVTASDLRSSDLRSEEDRSNNQSMSEPPVAVSLQGLTGDLSRTSSDFPRHPPDSYLAAVAEKTNDSTSAHLEVTAHIRDSSPLSIAAGVDGHAAPNPSMDVTDFTRVPPLTWANEAPQSLQDSTQHIAATDLTPISSLTWIAGDANDFEGSTVHIEPPEVVVHSVQADSKLHIELPGDITQHAPQNSFHTWLNIDGTRHRQVFLGEELSPTISGSSVPDSPLTPLSSAYDLTPPPCTDDDPLKQGRADMPTDIDVGSGGTVQVKGADDPSAIDERSKVGLRIGQENDPVEDSASAVDGDNLSSSTGHIQETSISRDQGVKGKDTPMEVEQSDGDETEEDIPRCLLPRKRRRHVWDADVAIRRMEKTARRPSSAMTRREGVEDQDWNSETVLTSRNLCARQNEDVIASAASAISDGGRATGHTEDPSMSEERGVKDISMEMEVEDDDVSEEYIPRRRLPRKGRSSGAWISVDYGRGY</sequence>
<feature type="region of interest" description="Disordered" evidence="1">
    <location>
        <begin position="713"/>
        <end position="812"/>
    </location>
</feature>